<dbReference type="EMBL" id="FOCP01000005">
    <property type="protein sequence ID" value="SEM97672.1"/>
    <property type="molecule type" value="Genomic_DNA"/>
</dbReference>
<evidence type="ECO:0000256" key="1">
    <source>
        <dbReference type="ARBA" id="ARBA00001946"/>
    </source>
</evidence>
<evidence type="ECO:0000259" key="6">
    <source>
        <dbReference type="Pfam" id="PF03328"/>
    </source>
</evidence>
<feature type="binding site" evidence="5">
    <location>
        <position position="172"/>
    </location>
    <ligand>
        <name>Mg(2+)</name>
        <dbReference type="ChEBI" id="CHEBI:18420"/>
    </ligand>
</feature>
<evidence type="ECO:0000256" key="2">
    <source>
        <dbReference type="ARBA" id="ARBA00022723"/>
    </source>
</evidence>
<dbReference type="AlphaFoldDB" id="A0A1H8CS28"/>
<dbReference type="Gene3D" id="3.20.20.60">
    <property type="entry name" value="Phosphoenolpyruvate-binding domains"/>
    <property type="match status" value="1"/>
</dbReference>
<dbReference type="InterPro" id="IPR011206">
    <property type="entry name" value="Citrate_lyase_beta/mcl1/mcl2"/>
</dbReference>
<evidence type="ECO:0000313" key="8">
    <source>
        <dbReference type="Proteomes" id="UP000199459"/>
    </source>
</evidence>
<evidence type="ECO:0000313" key="7">
    <source>
        <dbReference type="EMBL" id="SEM97672.1"/>
    </source>
</evidence>
<protein>
    <submittedName>
        <fullName evidence="7">Beta-methylmalyl-CoA/L-malyl-CoA lyase</fullName>
    </submittedName>
</protein>
<comment type="cofactor">
    <cofactor evidence="1">
        <name>Mg(2+)</name>
        <dbReference type="ChEBI" id="CHEBI:18420"/>
    </cofactor>
</comment>
<gene>
    <name evidence="7" type="ORF">SAMN05216325_105105</name>
</gene>
<dbReference type="RefSeq" id="WP_090629132.1">
    <property type="nucleotide sequence ID" value="NZ_FOCP01000005.1"/>
</dbReference>
<dbReference type="OrthoDB" id="348111at2"/>
<evidence type="ECO:0000256" key="5">
    <source>
        <dbReference type="PIRSR" id="PIRSR015582-2"/>
    </source>
</evidence>
<keyword evidence="2 5" id="KW-0479">Metal-binding</keyword>
<sequence>MSHTLYETKTQRVQRCELAVPGSSPEMFEKALKSGVDFVFLDLEDAVAPDDKLQARKNVIQAINDLDWKGHGVTVSVRINGLDTQFMVRDVVDLVEQAGDKINTLLIPKVGVYADVYMVEAMVSQLEMQQGLKNRIGLEALIETALGMANVEDIACNGSRGRLEALHFGVADYAASNRARTTNIGGLNPDYPGDQWHFAISRMTVACRAYGLRPIDGPFGDIKDPEGYKLAARRAAALGCEGKWAIHPTQIALANEVFTPPEAEVEKAKRILAALKDAAAQGKGAAALDGRLIDAASERMASNVVRIAEAIAAKK</sequence>
<dbReference type="GO" id="GO:0006107">
    <property type="term" value="P:oxaloacetate metabolic process"/>
    <property type="evidence" value="ECO:0007669"/>
    <property type="project" value="TreeGrafter"/>
</dbReference>
<feature type="binding site" evidence="5">
    <location>
        <position position="143"/>
    </location>
    <ligand>
        <name>Mg(2+)</name>
        <dbReference type="ChEBI" id="CHEBI:18420"/>
    </ligand>
</feature>
<evidence type="ECO:0000256" key="3">
    <source>
        <dbReference type="ARBA" id="ARBA00022842"/>
    </source>
</evidence>
<feature type="domain" description="HpcH/HpaI aldolase/citrate lyase" evidence="6">
    <location>
        <begin position="19"/>
        <end position="248"/>
    </location>
</feature>
<name>A0A1H8CS28_9PROT</name>
<keyword evidence="7" id="KW-0456">Lyase</keyword>
<dbReference type="PANTHER" id="PTHR32308:SF10">
    <property type="entry name" value="CITRATE LYASE SUBUNIT BETA"/>
    <property type="match status" value="1"/>
</dbReference>
<dbReference type="InterPro" id="IPR040442">
    <property type="entry name" value="Pyrv_kinase-like_dom_sf"/>
</dbReference>
<feature type="binding site" evidence="4">
    <location>
        <position position="143"/>
    </location>
    <ligand>
        <name>substrate</name>
    </ligand>
</feature>
<accession>A0A1H8CS28</accession>
<dbReference type="Pfam" id="PF03328">
    <property type="entry name" value="HpcH_HpaI"/>
    <property type="match status" value="1"/>
</dbReference>
<dbReference type="SUPFAM" id="SSF51621">
    <property type="entry name" value="Phosphoenolpyruvate/pyruvate domain"/>
    <property type="match status" value="1"/>
</dbReference>
<proteinExistence type="predicted"/>
<organism evidence="7 8">
    <name type="scientific">Nitrosomonas marina</name>
    <dbReference type="NCBI Taxonomy" id="917"/>
    <lineage>
        <taxon>Bacteria</taxon>
        <taxon>Pseudomonadati</taxon>
        <taxon>Pseudomonadota</taxon>
        <taxon>Betaproteobacteria</taxon>
        <taxon>Nitrosomonadales</taxon>
        <taxon>Nitrosomonadaceae</taxon>
        <taxon>Nitrosomonas</taxon>
    </lineage>
</organism>
<dbReference type="STRING" id="917.SAMN05216326_13716"/>
<dbReference type="GO" id="GO:0000287">
    <property type="term" value="F:magnesium ion binding"/>
    <property type="evidence" value="ECO:0007669"/>
    <property type="project" value="TreeGrafter"/>
</dbReference>
<evidence type="ECO:0000256" key="4">
    <source>
        <dbReference type="PIRSR" id="PIRSR015582-1"/>
    </source>
</evidence>
<feature type="binding site" evidence="4">
    <location>
        <position position="78"/>
    </location>
    <ligand>
        <name>substrate</name>
    </ligand>
</feature>
<dbReference type="InterPro" id="IPR005000">
    <property type="entry name" value="Aldolase/citrate-lyase_domain"/>
</dbReference>
<dbReference type="Proteomes" id="UP000199459">
    <property type="component" value="Unassembled WGS sequence"/>
</dbReference>
<dbReference type="PANTHER" id="PTHR32308">
    <property type="entry name" value="LYASE BETA SUBUNIT, PUTATIVE (AFU_ORTHOLOGUE AFUA_4G13030)-RELATED"/>
    <property type="match status" value="1"/>
</dbReference>
<dbReference type="PIRSF" id="PIRSF015582">
    <property type="entry name" value="Cit_lyase_B"/>
    <property type="match status" value="1"/>
</dbReference>
<keyword evidence="3 5" id="KW-0460">Magnesium</keyword>
<reference evidence="7 8" key="1">
    <citation type="submission" date="2016-10" db="EMBL/GenBank/DDBJ databases">
        <authorList>
            <person name="de Groot N.N."/>
        </authorList>
    </citation>
    <scope>NUCLEOTIDE SEQUENCE [LARGE SCALE GENOMIC DNA]</scope>
    <source>
        <strain evidence="7 8">Nm22</strain>
    </source>
</reference>
<dbReference type="InterPro" id="IPR015813">
    <property type="entry name" value="Pyrv/PenolPyrv_kinase-like_dom"/>
</dbReference>
<dbReference type="GO" id="GO:0016829">
    <property type="term" value="F:lyase activity"/>
    <property type="evidence" value="ECO:0007669"/>
    <property type="project" value="UniProtKB-KW"/>
</dbReference>